<evidence type="ECO:0000256" key="3">
    <source>
        <dbReference type="ARBA" id="ARBA00022833"/>
    </source>
</evidence>
<dbReference type="AlphaFoldDB" id="A0A9W8CJ60"/>
<gene>
    <name evidence="7" type="ORF">LPJ64_002990</name>
</gene>
<evidence type="ECO:0000259" key="6">
    <source>
        <dbReference type="SMART" id="SM00829"/>
    </source>
</evidence>
<dbReference type="Pfam" id="PF08240">
    <property type="entry name" value="ADH_N"/>
    <property type="match status" value="1"/>
</dbReference>
<dbReference type="EMBL" id="JANBOH010000107">
    <property type="protein sequence ID" value="KAJ1645407.1"/>
    <property type="molecule type" value="Genomic_DNA"/>
</dbReference>
<evidence type="ECO:0000313" key="7">
    <source>
        <dbReference type="EMBL" id="KAJ1645407.1"/>
    </source>
</evidence>
<keyword evidence="2 5" id="KW-0479">Metal-binding</keyword>
<dbReference type="GO" id="GO:0008270">
    <property type="term" value="F:zinc ion binding"/>
    <property type="evidence" value="ECO:0007669"/>
    <property type="project" value="InterPro"/>
</dbReference>
<dbReference type="InterPro" id="IPR013154">
    <property type="entry name" value="ADH-like_N"/>
</dbReference>
<evidence type="ECO:0000256" key="4">
    <source>
        <dbReference type="ARBA" id="ARBA00023002"/>
    </source>
</evidence>
<reference evidence="7" key="1">
    <citation type="submission" date="2022-07" db="EMBL/GenBank/DDBJ databases">
        <title>Phylogenomic reconstructions and comparative analyses of Kickxellomycotina fungi.</title>
        <authorList>
            <person name="Reynolds N.K."/>
            <person name="Stajich J.E."/>
            <person name="Barry K."/>
            <person name="Grigoriev I.V."/>
            <person name="Crous P."/>
            <person name="Smith M.E."/>
        </authorList>
    </citation>
    <scope>NUCLEOTIDE SEQUENCE</scope>
    <source>
        <strain evidence="7">NBRC 105413</strain>
    </source>
</reference>
<accession>A0A9W8CJ60</accession>
<dbReference type="Pfam" id="PF00107">
    <property type="entry name" value="ADH_zinc_N"/>
    <property type="match status" value="1"/>
</dbReference>
<dbReference type="Gene3D" id="3.90.180.10">
    <property type="entry name" value="Medium-chain alcohol dehydrogenases, catalytic domain"/>
    <property type="match status" value="1"/>
</dbReference>
<sequence>MSDQEPTMKAVVFKKPYNVAFQDVPRPTNPGKGEAIVRVMASGLCGSDIHPYRGTERGLQRDTICGHEFAGIIEKVGQGVQLKPGQRVAASFTTACGHCWFCSHGLSSRCDIVQLFGWINEEDGCGIHGGQAQFVRVPFADGTLMELPDDVSFEEGVLIGDIFSTGYFCAKNALSALSDAKVPPNEMTVAVVGCGPVGLCAIISARLLGIETAYAIDRVQSRLDLAKDLGAIAIAPGDSPIDVACAASATRSGRGVDAALEVVGAYDALELCFRLVRPGGVISSVGVHAHDKGFPVSPEQCYDKNITFRSGRCPARSLMPEVCEMLRKADVSRIVSHRVPLSTASEMYAKFESQAAGVFKVIFDPWA</sequence>
<dbReference type="Gene3D" id="3.40.50.720">
    <property type="entry name" value="NAD(P)-binding Rossmann-like Domain"/>
    <property type="match status" value="1"/>
</dbReference>
<dbReference type="GO" id="GO:0016491">
    <property type="term" value="F:oxidoreductase activity"/>
    <property type="evidence" value="ECO:0007669"/>
    <property type="project" value="UniProtKB-KW"/>
</dbReference>
<dbReference type="PANTHER" id="PTHR42813">
    <property type="entry name" value="ZINC-TYPE ALCOHOL DEHYDROGENASE-LIKE"/>
    <property type="match status" value="1"/>
</dbReference>
<dbReference type="InterPro" id="IPR036291">
    <property type="entry name" value="NAD(P)-bd_dom_sf"/>
</dbReference>
<proteinExistence type="inferred from homology"/>
<dbReference type="Proteomes" id="UP001145021">
    <property type="component" value="Unassembled WGS sequence"/>
</dbReference>
<name>A0A9W8CJ60_9FUNG</name>
<comment type="similarity">
    <text evidence="5">Belongs to the zinc-containing alcohol dehydrogenase family.</text>
</comment>
<organism evidence="7 8">
    <name type="scientific">Coemansia asiatica</name>
    <dbReference type="NCBI Taxonomy" id="1052880"/>
    <lineage>
        <taxon>Eukaryota</taxon>
        <taxon>Fungi</taxon>
        <taxon>Fungi incertae sedis</taxon>
        <taxon>Zoopagomycota</taxon>
        <taxon>Kickxellomycotina</taxon>
        <taxon>Kickxellomycetes</taxon>
        <taxon>Kickxellales</taxon>
        <taxon>Kickxellaceae</taxon>
        <taxon>Coemansia</taxon>
    </lineage>
</organism>
<dbReference type="InterPro" id="IPR011032">
    <property type="entry name" value="GroES-like_sf"/>
</dbReference>
<dbReference type="InterPro" id="IPR020843">
    <property type="entry name" value="ER"/>
</dbReference>
<feature type="domain" description="Enoyl reductase (ER)" evidence="6">
    <location>
        <begin position="14"/>
        <end position="363"/>
    </location>
</feature>
<keyword evidence="8" id="KW-1185">Reference proteome</keyword>
<keyword evidence="3 5" id="KW-0862">Zinc</keyword>
<dbReference type="PROSITE" id="PS00059">
    <property type="entry name" value="ADH_ZINC"/>
    <property type="match status" value="1"/>
</dbReference>
<dbReference type="SUPFAM" id="SSF51735">
    <property type="entry name" value="NAD(P)-binding Rossmann-fold domains"/>
    <property type="match status" value="1"/>
</dbReference>
<dbReference type="InterPro" id="IPR002328">
    <property type="entry name" value="ADH_Zn_CS"/>
</dbReference>
<evidence type="ECO:0000256" key="5">
    <source>
        <dbReference type="RuleBase" id="RU361277"/>
    </source>
</evidence>
<evidence type="ECO:0000256" key="2">
    <source>
        <dbReference type="ARBA" id="ARBA00022723"/>
    </source>
</evidence>
<dbReference type="SMART" id="SM00829">
    <property type="entry name" value="PKS_ER"/>
    <property type="match status" value="1"/>
</dbReference>
<dbReference type="SUPFAM" id="SSF50129">
    <property type="entry name" value="GroES-like"/>
    <property type="match status" value="1"/>
</dbReference>
<dbReference type="PANTHER" id="PTHR42813:SF2">
    <property type="entry name" value="DEHYDROGENASE, ZINC-CONTAINING, PUTATIVE (AFU_ORTHOLOGUE AFUA_2G02810)-RELATED"/>
    <property type="match status" value="1"/>
</dbReference>
<comment type="cofactor">
    <cofactor evidence="1 5">
        <name>Zn(2+)</name>
        <dbReference type="ChEBI" id="CHEBI:29105"/>
    </cofactor>
</comment>
<evidence type="ECO:0000256" key="1">
    <source>
        <dbReference type="ARBA" id="ARBA00001947"/>
    </source>
</evidence>
<keyword evidence="4" id="KW-0560">Oxidoreductase</keyword>
<protein>
    <recommendedName>
        <fullName evidence="6">Enoyl reductase (ER) domain-containing protein</fullName>
    </recommendedName>
</protein>
<comment type="caution">
    <text evidence="7">The sequence shown here is derived from an EMBL/GenBank/DDBJ whole genome shotgun (WGS) entry which is preliminary data.</text>
</comment>
<dbReference type="InterPro" id="IPR013149">
    <property type="entry name" value="ADH-like_C"/>
</dbReference>
<evidence type="ECO:0000313" key="8">
    <source>
        <dbReference type="Proteomes" id="UP001145021"/>
    </source>
</evidence>